<name>A0A7D9F0F2_PARCT</name>
<comment type="caution">
    <text evidence="1">The sequence shown here is derived from an EMBL/GenBank/DDBJ whole genome shotgun (WGS) entry which is preliminary data.</text>
</comment>
<evidence type="ECO:0000313" key="1">
    <source>
        <dbReference type="EMBL" id="CAB4020031.1"/>
    </source>
</evidence>
<keyword evidence="2" id="KW-1185">Reference proteome</keyword>
<accession>A0A7D9F0F2</accession>
<organism evidence="1 2">
    <name type="scientific">Paramuricea clavata</name>
    <name type="common">Red gorgonian</name>
    <name type="synonym">Violescent sea-whip</name>
    <dbReference type="NCBI Taxonomy" id="317549"/>
    <lineage>
        <taxon>Eukaryota</taxon>
        <taxon>Metazoa</taxon>
        <taxon>Cnidaria</taxon>
        <taxon>Anthozoa</taxon>
        <taxon>Octocorallia</taxon>
        <taxon>Malacalcyonacea</taxon>
        <taxon>Plexauridae</taxon>
        <taxon>Paramuricea</taxon>
    </lineage>
</organism>
<dbReference type="EMBL" id="CACRXK020010745">
    <property type="protein sequence ID" value="CAB4020031.1"/>
    <property type="molecule type" value="Genomic_DNA"/>
</dbReference>
<dbReference type="Proteomes" id="UP001152795">
    <property type="component" value="Unassembled WGS sequence"/>
</dbReference>
<evidence type="ECO:0000313" key="2">
    <source>
        <dbReference type="Proteomes" id="UP001152795"/>
    </source>
</evidence>
<gene>
    <name evidence="1" type="ORF">PACLA_8A076946</name>
</gene>
<reference evidence="1" key="1">
    <citation type="submission" date="2020-04" db="EMBL/GenBank/DDBJ databases">
        <authorList>
            <person name="Alioto T."/>
            <person name="Alioto T."/>
            <person name="Gomez Garrido J."/>
        </authorList>
    </citation>
    <scope>NUCLEOTIDE SEQUENCE</scope>
    <source>
        <strain evidence="1">A484AB</strain>
    </source>
</reference>
<proteinExistence type="predicted"/>
<sequence>STMDLRDHCVNFGLSDADEKCFQKPCGHKHEMKFGVPAIMPKKREKICCIVKNSLSVSIVENILKTLRSQNPSQGKDICDRIICPMKSALKTFACHESNGISHLESIRELQIKNKNAQQVPSDMMYECPQPGCNTIRKKNQKVCMTPLEETGQVAFPDYLITEMRKEMLTAFEVEYGATDRKPNLLLKIEELVEQLLIHHSNTKATTYANDSFEFEHLNPLLKIFNLEEHGYNSCGIVQCGLLWTFYDTGGRSERGLKHDL</sequence>
<protein>
    <submittedName>
        <fullName evidence="1">Uncharacterized protein</fullName>
    </submittedName>
</protein>
<feature type="non-terminal residue" evidence="1">
    <location>
        <position position="1"/>
    </location>
</feature>
<dbReference type="AlphaFoldDB" id="A0A7D9F0F2"/>
<dbReference type="OrthoDB" id="6375801at2759"/>